<proteinExistence type="predicted"/>
<keyword evidence="4 9" id="KW-0808">Transferase</keyword>
<organism evidence="9 10">
    <name type="scientific">Faecalibaculum rodentium</name>
    <dbReference type="NCBI Taxonomy" id="1702221"/>
    <lineage>
        <taxon>Bacteria</taxon>
        <taxon>Bacillati</taxon>
        <taxon>Bacillota</taxon>
        <taxon>Erysipelotrichia</taxon>
        <taxon>Erysipelotrichales</taxon>
        <taxon>Erysipelotrichaceae</taxon>
        <taxon>Faecalibaculum</taxon>
    </lineage>
</organism>
<dbReference type="InterPro" id="IPR051819">
    <property type="entry name" value="PTS_sugar-specific_EIIB"/>
</dbReference>
<dbReference type="Proteomes" id="UP000069771">
    <property type="component" value="Chromosome"/>
</dbReference>
<dbReference type="PROSITE" id="PS51100">
    <property type="entry name" value="PTS_EIIB_TYPE_3"/>
    <property type="match status" value="1"/>
</dbReference>
<dbReference type="GO" id="GO:0016301">
    <property type="term" value="F:kinase activity"/>
    <property type="evidence" value="ECO:0007669"/>
    <property type="project" value="UniProtKB-KW"/>
</dbReference>
<sequence>MKHDYTSALARATFDQVRHLPGALFCETMQSIWFVSDGTCGFIRLWEGHIVEMEIPALGFWAHFDGDDAILFLDHIHAFFKALHRQDVRDNWLMQTSHPMKLLIICSSGLSSSVAAHAINEMAAQHGWNIEADSCAAVFAPEKSREADVVLYAPQASAAFHQLPKEQRRRTGVIQPMDFAMMNPQAMVHQALQLAS</sequence>
<evidence type="ECO:0000256" key="6">
    <source>
        <dbReference type="ARBA" id="ARBA00022777"/>
    </source>
</evidence>
<dbReference type="GeneID" id="78478299"/>
<dbReference type="KEGG" id="fro:AALO17_16270"/>
<keyword evidence="2" id="KW-0597">Phosphoprotein</keyword>
<evidence type="ECO:0000256" key="5">
    <source>
        <dbReference type="ARBA" id="ARBA00022683"/>
    </source>
</evidence>
<dbReference type="Pfam" id="PF02302">
    <property type="entry name" value="PTS_IIB"/>
    <property type="match status" value="1"/>
</dbReference>
<evidence type="ECO:0000256" key="2">
    <source>
        <dbReference type="ARBA" id="ARBA00022553"/>
    </source>
</evidence>
<dbReference type="SUPFAM" id="SSF52794">
    <property type="entry name" value="PTS system IIB component-like"/>
    <property type="match status" value="1"/>
</dbReference>
<dbReference type="GO" id="GO:0008982">
    <property type="term" value="F:protein-N(PI)-phosphohistidine-sugar phosphotransferase activity"/>
    <property type="evidence" value="ECO:0007669"/>
    <property type="project" value="InterPro"/>
</dbReference>
<dbReference type="RefSeq" id="WP_067557590.1">
    <property type="nucleotide sequence ID" value="NZ_CALFTW010000041.1"/>
</dbReference>
<name>A0A140DVT4_9FIRM</name>
<dbReference type="EC" id="2.7.1.69" evidence="9"/>
<keyword evidence="1" id="KW-0813">Transport</keyword>
<evidence type="ECO:0000256" key="3">
    <source>
        <dbReference type="ARBA" id="ARBA00022597"/>
    </source>
</evidence>
<dbReference type="InterPro" id="IPR003501">
    <property type="entry name" value="PTS_EIIB_2/3"/>
</dbReference>
<evidence type="ECO:0000256" key="4">
    <source>
        <dbReference type="ARBA" id="ARBA00022679"/>
    </source>
</evidence>
<keyword evidence="6" id="KW-0418">Kinase</keyword>
<dbReference type="AlphaFoldDB" id="A0A140DVT4"/>
<dbReference type="InterPro" id="IPR013012">
    <property type="entry name" value="PTS_EIIB_3"/>
</dbReference>
<dbReference type="InterPro" id="IPR036095">
    <property type="entry name" value="PTS_EIIB-like_sf"/>
</dbReference>
<gene>
    <name evidence="9" type="ORF">AALO17_16270</name>
</gene>
<feature type="modified residue" description="Phosphocysteine; by EIIA" evidence="7">
    <location>
        <position position="106"/>
    </location>
</feature>
<accession>A0A140DVT4</accession>
<dbReference type="STRING" id="1702221.AALO17_16270"/>
<evidence type="ECO:0000313" key="10">
    <source>
        <dbReference type="Proteomes" id="UP000069771"/>
    </source>
</evidence>
<protein>
    <submittedName>
        <fullName evidence="9">Protein-N-phosphohistidine-sugar phosphotransferase</fullName>
        <ecNumber evidence="9">2.7.1.69</ecNumber>
    </submittedName>
</protein>
<dbReference type="EMBL" id="CP011391">
    <property type="protein sequence ID" value="AMK54761.1"/>
    <property type="molecule type" value="Genomic_DNA"/>
</dbReference>
<reference evidence="9 10" key="1">
    <citation type="journal article" date="2016" name="Gut Pathog.">
        <title>Whole genome sequencing of "Faecalibaculum rodentium" ALO17, isolated from C57BL/6J laboratory mouse feces.</title>
        <authorList>
            <person name="Lim S."/>
            <person name="Chang D.H."/>
            <person name="Ahn S."/>
            <person name="Kim B.C."/>
        </authorList>
    </citation>
    <scope>NUCLEOTIDE SEQUENCE [LARGE SCALE GENOMIC DNA]</scope>
    <source>
        <strain evidence="9 10">Alo17</strain>
    </source>
</reference>
<feature type="domain" description="PTS EIIB type-3" evidence="8">
    <location>
        <begin position="99"/>
        <end position="196"/>
    </location>
</feature>
<keyword evidence="10" id="KW-1185">Reference proteome</keyword>
<dbReference type="Gene3D" id="3.40.50.2300">
    <property type="match status" value="1"/>
</dbReference>
<keyword evidence="3" id="KW-0762">Sugar transport</keyword>
<evidence type="ECO:0000313" key="9">
    <source>
        <dbReference type="EMBL" id="AMK54761.1"/>
    </source>
</evidence>
<evidence type="ECO:0000256" key="7">
    <source>
        <dbReference type="PROSITE-ProRule" id="PRU00423"/>
    </source>
</evidence>
<dbReference type="PANTHER" id="PTHR34581:SF2">
    <property type="entry name" value="PTS SYSTEM N,N'-DIACETYLCHITOBIOSE-SPECIFIC EIIB COMPONENT"/>
    <property type="match status" value="1"/>
</dbReference>
<dbReference type="PANTHER" id="PTHR34581">
    <property type="entry name" value="PTS SYSTEM N,N'-DIACETYLCHITOBIOSE-SPECIFIC EIIB COMPONENT"/>
    <property type="match status" value="1"/>
</dbReference>
<evidence type="ECO:0000256" key="1">
    <source>
        <dbReference type="ARBA" id="ARBA00022448"/>
    </source>
</evidence>
<dbReference type="GO" id="GO:0009401">
    <property type="term" value="P:phosphoenolpyruvate-dependent sugar phosphotransferase system"/>
    <property type="evidence" value="ECO:0007669"/>
    <property type="project" value="UniProtKB-KW"/>
</dbReference>
<evidence type="ECO:0000259" key="8">
    <source>
        <dbReference type="PROSITE" id="PS51100"/>
    </source>
</evidence>
<keyword evidence="5" id="KW-0598">Phosphotransferase system</keyword>